<dbReference type="GO" id="GO:0003779">
    <property type="term" value="F:actin binding"/>
    <property type="evidence" value="ECO:0007669"/>
    <property type="project" value="UniProtKB-KW"/>
</dbReference>
<dbReference type="InterPro" id="IPR001605">
    <property type="entry name" value="PH_dom-spectrin-type"/>
</dbReference>
<dbReference type="Gene3D" id="2.30.29.30">
    <property type="entry name" value="Pleckstrin-homology domain (PH domain)/Phosphotyrosine-binding domain (PTB)"/>
    <property type="match status" value="1"/>
</dbReference>
<keyword evidence="4" id="KW-0963">Cytoplasm</keyword>
<dbReference type="FunFam" id="1.20.58.60:FF:000018">
    <property type="entry name" value="Spectrin beta chain"/>
    <property type="match status" value="1"/>
</dbReference>
<dbReference type="PRINTS" id="PR00683">
    <property type="entry name" value="SPECTRINPH"/>
</dbReference>
<feature type="domain" description="PH" evidence="9">
    <location>
        <begin position="683"/>
        <end position="795"/>
    </location>
</feature>
<reference evidence="10" key="1">
    <citation type="submission" date="2014-12" db="EMBL/GenBank/DDBJ databases">
        <title>Insight into the proteome of Arion vulgaris.</title>
        <authorList>
            <person name="Aradska J."/>
            <person name="Bulat T."/>
            <person name="Smidak R."/>
            <person name="Sarate P."/>
            <person name="Gangsoo J."/>
            <person name="Sialana F."/>
            <person name="Bilban M."/>
            <person name="Lubec G."/>
        </authorList>
    </citation>
    <scope>NUCLEOTIDE SEQUENCE</scope>
    <source>
        <tissue evidence="10">Skin</tissue>
    </source>
</reference>
<dbReference type="InterPro" id="IPR018159">
    <property type="entry name" value="Spectrin/alpha-actinin"/>
</dbReference>
<feature type="compositionally biased region" description="Basic and acidic residues" evidence="8">
    <location>
        <begin position="683"/>
        <end position="701"/>
    </location>
</feature>
<dbReference type="SUPFAM" id="SSF46966">
    <property type="entry name" value="Spectrin repeat"/>
    <property type="match status" value="3"/>
</dbReference>
<dbReference type="GO" id="GO:0005543">
    <property type="term" value="F:phospholipid binding"/>
    <property type="evidence" value="ECO:0007669"/>
    <property type="project" value="InterPro"/>
</dbReference>
<feature type="region of interest" description="Disordered" evidence="8">
    <location>
        <begin position="515"/>
        <end position="701"/>
    </location>
</feature>
<evidence type="ECO:0000256" key="3">
    <source>
        <dbReference type="ARBA" id="ARBA00022467"/>
    </source>
</evidence>
<dbReference type="FunFam" id="1.20.58.60:FF:000019">
    <property type="entry name" value="Spectrin beta chain"/>
    <property type="match status" value="1"/>
</dbReference>
<gene>
    <name evidence="10" type="primary">ORF203641</name>
</gene>
<evidence type="ECO:0000256" key="1">
    <source>
        <dbReference type="ARBA" id="ARBA00004245"/>
    </source>
</evidence>
<keyword evidence="6" id="KW-0009">Actin-binding</keyword>
<evidence type="ECO:0000256" key="5">
    <source>
        <dbReference type="ARBA" id="ARBA00022737"/>
    </source>
</evidence>
<dbReference type="GO" id="GO:0016020">
    <property type="term" value="C:membrane"/>
    <property type="evidence" value="ECO:0007669"/>
    <property type="project" value="UniProtKB-ARBA"/>
</dbReference>
<protein>
    <recommendedName>
        <fullName evidence="9">PH domain-containing protein</fullName>
    </recommendedName>
</protein>
<dbReference type="InterPro" id="IPR002017">
    <property type="entry name" value="Spectrin_repeat"/>
</dbReference>
<dbReference type="CDD" id="cd00176">
    <property type="entry name" value="SPEC"/>
    <property type="match status" value="2"/>
</dbReference>
<dbReference type="CDD" id="cd10571">
    <property type="entry name" value="PH_beta_spectrin"/>
    <property type="match status" value="1"/>
</dbReference>
<dbReference type="FunFam" id="2.30.29.30:FF:000024">
    <property type="entry name" value="Spectrin beta chain"/>
    <property type="match status" value="1"/>
</dbReference>
<feature type="compositionally biased region" description="Basic and acidic residues" evidence="8">
    <location>
        <begin position="613"/>
        <end position="634"/>
    </location>
</feature>
<organism evidence="10">
    <name type="scientific">Arion vulgaris</name>
    <dbReference type="NCBI Taxonomy" id="1028688"/>
    <lineage>
        <taxon>Eukaryota</taxon>
        <taxon>Metazoa</taxon>
        <taxon>Spiralia</taxon>
        <taxon>Lophotrochozoa</taxon>
        <taxon>Mollusca</taxon>
        <taxon>Gastropoda</taxon>
        <taxon>Heterobranchia</taxon>
        <taxon>Euthyneura</taxon>
        <taxon>Panpulmonata</taxon>
        <taxon>Eupulmonata</taxon>
        <taxon>Stylommatophora</taxon>
        <taxon>Helicina</taxon>
        <taxon>Arionoidea</taxon>
        <taxon>Arionidae</taxon>
        <taxon>Arion</taxon>
    </lineage>
</organism>
<keyword evidence="7" id="KW-0206">Cytoskeleton</keyword>
<dbReference type="PANTHER" id="PTHR11915">
    <property type="entry name" value="SPECTRIN/FILAMIN RELATED CYTOSKELETAL PROTEIN"/>
    <property type="match status" value="1"/>
</dbReference>
<comment type="subcellular location">
    <subcellularLocation>
        <location evidence="1">Cytoplasm</location>
        <location evidence="1">Cytoskeleton</location>
    </subcellularLocation>
</comment>
<feature type="compositionally biased region" description="Basic and acidic residues" evidence="8">
    <location>
        <begin position="552"/>
        <end position="568"/>
    </location>
</feature>
<dbReference type="PROSITE" id="PS50003">
    <property type="entry name" value="PH_DOMAIN"/>
    <property type="match status" value="1"/>
</dbReference>
<dbReference type="Gene3D" id="1.20.58.60">
    <property type="match status" value="3"/>
</dbReference>
<keyword evidence="3" id="KW-0117">Actin capping</keyword>
<accession>A0A0B7BQV4</accession>
<comment type="similarity">
    <text evidence="2">Belongs to the spectrin family.</text>
</comment>
<keyword evidence="5" id="KW-0677">Repeat</keyword>
<dbReference type="Pfam" id="PF00435">
    <property type="entry name" value="Spectrin"/>
    <property type="match status" value="5"/>
</dbReference>
<dbReference type="SUPFAM" id="SSF50729">
    <property type="entry name" value="PH domain-like"/>
    <property type="match status" value="1"/>
</dbReference>
<dbReference type="SMART" id="SM00233">
    <property type="entry name" value="PH"/>
    <property type="match status" value="1"/>
</dbReference>
<proteinExistence type="inferred from homology"/>
<dbReference type="InterPro" id="IPR041681">
    <property type="entry name" value="PH_9"/>
</dbReference>
<dbReference type="AlphaFoldDB" id="A0A0B7BQV4"/>
<evidence type="ECO:0000256" key="7">
    <source>
        <dbReference type="ARBA" id="ARBA00023212"/>
    </source>
</evidence>
<dbReference type="FunFam" id="1.20.58.60:FF:000011">
    <property type="entry name" value="Spectrin beta chain"/>
    <property type="match status" value="1"/>
</dbReference>
<dbReference type="GO" id="GO:0005737">
    <property type="term" value="C:cytoplasm"/>
    <property type="evidence" value="ECO:0007669"/>
    <property type="project" value="UniProtKB-ARBA"/>
</dbReference>
<dbReference type="Pfam" id="PF15410">
    <property type="entry name" value="PH_9"/>
    <property type="match status" value="1"/>
</dbReference>
<feature type="compositionally biased region" description="Low complexity" evidence="8">
    <location>
        <begin position="523"/>
        <end position="532"/>
    </location>
</feature>
<dbReference type="InterPro" id="IPR001849">
    <property type="entry name" value="PH_domain"/>
</dbReference>
<evidence type="ECO:0000256" key="8">
    <source>
        <dbReference type="SAM" id="MobiDB-lite"/>
    </source>
</evidence>
<dbReference type="SMART" id="SM00150">
    <property type="entry name" value="SPEC"/>
    <property type="match status" value="5"/>
</dbReference>
<evidence type="ECO:0000313" key="10">
    <source>
        <dbReference type="EMBL" id="CEK94746.1"/>
    </source>
</evidence>
<dbReference type="GO" id="GO:0005856">
    <property type="term" value="C:cytoskeleton"/>
    <property type="evidence" value="ECO:0007669"/>
    <property type="project" value="UniProtKB-SubCell"/>
</dbReference>
<evidence type="ECO:0000256" key="2">
    <source>
        <dbReference type="ARBA" id="ARBA00006826"/>
    </source>
</evidence>
<evidence type="ECO:0000256" key="6">
    <source>
        <dbReference type="ARBA" id="ARBA00023203"/>
    </source>
</evidence>
<evidence type="ECO:0000259" key="9">
    <source>
        <dbReference type="PROSITE" id="PS50003"/>
    </source>
</evidence>
<dbReference type="GO" id="GO:0051693">
    <property type="term" value="P:actin filament capping"/>
    <property type="evidence" value="ECO:0007669"/>
    <property type="project" value="UniProtKB-KW"/>
</dbReference>
<sequence length="830" mass="95256">MSEQELYMMGEERAKDEIGAQNMMKKHQTLENSVEDFAEVIRQLGERSRELMEEEHPESDQIAVRQSQVDKLYAGLKDLAGERRSRLEEVFKLYTLHREIDDLLEWIADKSIVAGSNEPGQDYEHVCMLKDRFKEFAREIENIGQERVASANEVCDALITSEHSDAAAIAAWKDSVNDAWADLLELIDTRTELLQTSWELHKFFYDCKDTLERIVEKQNYIPEELGRDAQSVAALQRKHANFEHDLVALGTQVEAIQTESVRLQSGYAGGNAETIIERETEVLNAWKNLHILVEQRRLTLADASDYYRFMLMAKDLLLWIDDISRQMNTQERPRDVSGVELLMNNHQSLKAEIDAREENFAICINLGRDLLNRQHYRQEQVREKLIQLTLQRLDMTDLWKERWEHLQLILEVYQFARDAAVAEAWLIAQEPYLSNQDLGDTLDAVENLLKKHEAFEKSAATQEERFASLEKPTTFELKDREKRKAEEYGLSHPDELLKSKDERRHRYIREFLPLPVPKPEPVVEPVQPAQAVSVSHAAPDTREDTSGLTSSTEERVDVEQEERQRRQSAETGAGDTAHRRSHARIDGSSPDESERWQPTQSATPPKKSSRGSIRRDREEREELSPAERIEPEKRTRSKSPFAKFFSGRDKGKKSSPTSSPQIPPRAHESPIFRTSETSAPSEAVHEEGVLSRKHELEVGEKKAGNRSWDKLFVVLHGPSLSCYKDQKHAKTDPNNRVHHEPALDLTGATCQVAADYTKRPFVFELKLLNGSKYLFQAKDESEQEMWIGRINAATGGDGAAASQAYKVRSLPARIEKEEPKKRSFFTLKKK</sequence>
<dbReference type="EMBL" id="HACG01047881">
    <property type="protein sequence ID" value="CEK94746.1"/>
    <property type="molecule type" value="Transcribed_RNA"/>
</dbReference>
<dbReference type="InterPro" id="IPR011993">
    <property type="entry name" value="PH-like_dom_sf"/>
</dbReference>
<evidence type="ECO:0000256" key="4">
    <source>
        <dbReference type="ARBA" id="ARBA00022490"/>
    </source>
</evidence>
<name>A0A0B7BQV4_9EUPU</name>